<dbReference type="AlphaFoldDB" id="A0A0B2R165"/>
<proteinExistence type="predicted"/>
<sequence>MVHALELPSHWRVQWFDVKWNVEQYKKEKHMDPIFLELAKLNFNMIQAKLQIEVKELSRWWENLGIKKELSFARIRLVESFMCAVGVAFEPKYKSIKKWLTKVIIFVIILDDVYDIHASFEELKPFTMAFERFTFIGPNAELYIPNQRQFIIGFKDKASLSIVDYIRWVGTN</sequence>
<dbReference type="GO" id="GO:0000287">
    <property type="term" value="F:magnesium ion binding"/>
    <property type="evidence" value="ECO:0007669"/>
    <property type="project" value="InterPro"/>
</dbReference>
<evidence type="ECO:0000313" key="3">
    <source>
        <dbReference type="EMBL" id="KHN27696.1"/>
    </source>
</evidence>
<protein>
    <submittedName>
        <fullName evidence="3">(E,E)-alpha-farnesene synthase</fullName>
        <ecNumber evidence="3">4.2.3.27</ecNumber>
    </submittedName>
</protein>
<feature type="domain" description="Terpene synthase metal-binding" evidence="2">
    <location>
        <begin position="63"/>
        <end position="133"/>
    </location>
</feature>
<keyword evidence="3" id="KW-0456">Lyase</keyword>
<dbReference type="Pfam" id="PF03936">
    <property type="entry name" value="Terpene_synth_C"/>
    <property type="match status" value="1"/>
</dbReference>
<reference evidence="3" key="1">
    <citation type="submission" date="2014-07" db="EMBL/GenBank/DDBJ databases">
        <title>Identification of a novel salt tolerance gene in wild soybean by whole-genome sequencing.</title>
        <authorList>
            <person name="Lam H.-M."/>
            <person name="Qi X."/>
            <person name="Li M.-W."/>
            <person name="Liu X."/>
            <person name="Xie M."/>
            <person name="Ni M."/>
            <person name="Xu X."/>
        </authorList>
    </citation>
    <scope>NUCLEOTIDE SEQUENCE [LARGE SCALE GENOMIC DNA]</scope>
    <source>
        <tissue evidence="3">Root</tissue>
    </source>
</reference>
<dbReference type="InterPro" id="IPR050148">
    <property type="entry name" value="Terpene_synthase-like"/>
</dbReference>
<dbReference type="Proteomes" id="UP000053555">
    <property type="component" value="Unassembled WGS sequence"/>
</dbReference>
<evidence type="ECO:0000259" key="2">
    <source>
        <dbReference type="Pfam" id="PF03936"/>
    </source>
</evidence>
<dbReference type="PANTHER" id="PTHR31225">
    <property type="entry name" value="OS04G0344100 PROTEIN-RELATED"/>
    <property type="match status" value="1"/>
</dbReference>
<organism evidence="3">
    <name type="scientific">Glycine soja</name>
    <name type="common">Wild soybean</name>
    <dbReference type="NCBI Taxonomy" id="3848"/>
    <lineage>
        <taxon>Eukaryota</taxon>
        <taxon>Viridiplantae</taxon>
        <taxon>Streptophyta</taxon>
        <taxon>Embryophyta</taxon>
        <taxon>Tracheophyta</taxon>
        <taxon>Spermatophyta</taxon>
        <taxon>Magnoliopsida</taxon>
        <taxon>eudicotyledons</taxon>
        <taxon>Gunneridae</taxon>
        <taxon>Pentapetalae</taxon>
        <taxon>rosids</taxon>
        <taxon>fabids</taxon>
        <taxon>Fabales</taxon>
        <taxon>Fabaceae</taxon>
        <taxon>Papilionoideae</taxon>
        <taxon>50 kb inversion clade</taxon>
        <taxon>NPAAA clade</taxon>
        <taxon>indigoferoid/millettioid clade</taxon>
        <taxon>Phaseoleae</taxon>
        <taxon>Glycine</taxon>
        <taxon>Glycine subgen. Soja</taxon>
    </lineage>
</organism>
<dbReference type="GO" id="GO:0016114">
    <property type="term" value="P:terpenoid biosynthetic process"/>
    <property type="evidence" value="ECO:0007669"/>
    <property type="project" value="InterPro"/>
</dbReference>
<keyword evidence="1" id="KW-0479">Metal-binding</keyword>
<evidence type="ECO:0000256" key="1">
    <source>
        <dbReference type="ARBA" id="ARBA00022723"/>
    </source>
</evidence>
<dbReference type="Gene3D" id="1.10.600.10">
    <property type="entry name" value="Farnesyl Diphosphate Synthase"/>
    <property type="match status" value="1"/>
</dbReference>
<dbReference type="PANTHER" id="PTHR31225:SF94">
    <property type="entry name" value="ALPHA-FARNESENE SYNTHASE"/>
    <property type="match status" value="1"/>
</dbReference>
<dbReference type="EC" id="4.2.3.27" evidence="3"/>
<gene>
    <name evidence="3" type="ORF">glysoja_026263</name>
</gene>
<dbReference type="SUPFAM" id="SSF48576">
    <property type="entry name" value="Terpenoid synthases"/>
    <property type="match status" value="1"/>
</dbReference>
<dbReference type="InterPro" id="IPR008949">
    <property type="entry name" value="Isoprenoid_synthase_dom_sf"/>
</dbReference>
<dbReference type="GO" id="GO:0034009">
    <property type="term" value="F:isoprene synthase activity"/>
    <property type="evidence" value="ECO:0007669"/>
    <property type="project" value="UniProtKB-EC"/>
</dbReference>
<accession>A0A0B2R165</accession>
<name>A0A0B2R165_GLYSO</name>
<dbReference type="Gene3D" id="1.50.10.130">
    <property type="entry name" value="Terpene synthase, N-terminal domain"/>
    <property type="match status" value="1"/>
</dbReference>
<dbReference type="EMBL" id="KN653124">
    <property type="protein sequence ID" value="KHN27696.1"/>
    <property type="molecule type" value="Genomic_DNA"/>
</dbReference>
<dbReference type="InterPro" id="IPR036965">
    <property type="entry name" value="Terpene_synth_N_sf"/>
</dbReference>
<dbReference type="InterPro" id="IPR005630">
    <property type="entry name" value="Terpene_synthase_metal-bd"/>
</dbReference>